<proteinExistence type="predicted"/>
<name>A0ABW4X6D4_9ACTN</name>
<feature type="transmembrane region" description="Helical" evidence="1">
    <location>
        <begin position="109"/>
        <end position="129"/>
    </location>
</feature>
<evidence type="ECO:0000313" key="2">
    <source>
        <dbReference type="EMBL" id="MFD2090624.1"/>
    </source>
</evidence>
<feature type="transmembrane region" description="Helical" evidence="1">
    <location>
        <begin position="83"/>
        <end position="103"/>
    </location>
</feature>
<keyword evidence="1" id="KW-0812">Transmembrane</keyword>
<dbReference type="EMBL" id="JBHUHP010000002">
    <property type="protein sequence ID" value="MFD2090624.1"/>
    <property type="molecule type" value="Genomic_DNA"/>
</dbReference>
<keyword evidence="1" id="KW-1133">Transmembrane helix</keyword>
<dbReference type="RefSeq" id="WP_376871789.1">
    <property type="nucleotide sequence ID" value="NZ_JBHUHP010000002.1"/>
</dbReference>
<sequence length="171" mass="18892">MTRDYVGGIAELLDVGGVSEVQTRASLDDAWLSLGRAWGTVLASYPSPAEIQKASTAVQSLEPEWLEVELRRLTQSSEWHKGFLGWAWLAASKYAIALMAVLLANFVDVHWTTVLAGSILFLAIADDLVGSRVAKAERFPSSEEERDRLKRLLRLEELRSRGDVSGQHGRA</sequence>
<reference evidence="3" key="1">
    <citation type="journal article" date="2019" name="Int. J. Syst. Evol. Microbiol.">
        <title>The Global Catalogue of Microorganisms (GCM) 10K type strain sequencing project: providing services to taxonomists for standard genome sequencing and annotation.</title>
        <authorList>
            <consortium name="The Broad Institute Genomics Platform"/>
            <consortium name="The Broad Institute Genome Sequencing Center for Infectious Disease"/>
            <person name="Wu L."/>
            <person name="Ma J."/>
        </authorList>
    </citation>
    <scope>NUCLEOTIDE SEQUENCE [LARGE SCALE GENOMIC DNA]</scope>
    <source>
        <strain evidence="3">JCM 3338</strain>
    </source>
</reference>
<keyword evidence="1" id="KW-0472">Membrane</keyword>
<comment type="caution">
    <text evidence="2">The sequence shown here is derived from an EMBL/GenBank/DDBJ whole genome shotgun (WGS) entry which is preliminary data.</text>
</comment>
<organism evidence="2 3">
    <name type="scientific">Blastococcus deserti</name>
    <dbReference type="NCBI Taxonomy" id="2259033"/>
    <lineage>
        <taxon>Bacteria</taxon>
        <taxon>Bacillati</taxon>
        <taxon>Actinomycetota</taxon>
        <taxon>Actinomycetes</taxon>
        <taxon>Geodermatophilales</taxon>
        <taxon>Geodermatophilaceae</taxon>
        <taxon>Blastococcus</taxon>
    </lineage>
</organism>
<evidence type="ECO:0008006" key="4">
    <source>
        <dbReference type="Google" id="ProtNLM"/>
    </source>
</evidence>
<dbReference type="Proteomes" id="UP001597402">
    <property type="component" value="Unassembled WGS sequence"/>
</dbReference>
<evidence type="ECO:0000256" key="1">
    <source>
        <dbReference type="SAM" id="Phobius"/>
    </source>
</evidence>
<gene>
    <name evidence="2" type="ORF">ACFSHS_03465</name>
</gene>
<keyword evidence="3" id="KW-1185">Reference proteome</keyword>
<evidence type="ECO:0000313" key="3">
    <source>
        <dbReference type="Proteomes" id="UP001597402"/>
    </source>
</evidence>
<protein>
    <recommendedName>
        <fullName evidence="4">DUF3040 family protein</fullName>
    </recommendedName>
</protein>
<accession>A0ABW4X6D4</accession>